<dbReference type="Pfam" id="PF14943">
    <property type="entry name" value="MRP-S26"/>
    <property type="match status" value="1"/>
</dbReference>
<evidence type="ECO:0000256" key="7">
    <source>
        <dbReference type="ARBA" id="ARBA00035138"/>
    </source>
</evidence>
<feature type="region of interest" description="Disordered" evidence="10">
    <location>
        <begin position="241"/>
        <end position="268"/>
    </location>
</feature>
<reference evidence="11 12" key="1">
    <citation type="submission" date="2022-05" db="EMBL/GenBank/DDBJ databases">
        <title>Chromosome-level reference genomes for two strains of Caenorhabditis briggsae: an improved platform for comparative genomics.</title>
        <authorList>
            <person name="Stevens L."/>
            <person name="Andersen E.C."/>
        </authorList>
    </citation>
    <scope>NUCLEOTIDE SEQUENCE [LARGE SCALE GENOMIC DNA]</scope>
    <source>
        <strain evidence="11">QX1410_ONT</strain>
        <tissue evidence="11">Whole-organism</tissue>
    </source>
</reference>
<dbReference type="PANTHER" id="PTHR21035">
    <property type="entry name" value="28S RIBOSOMAL PROTEIN S26, MITOCHONDRIAL"/>
    <property type="match status" value="1"/>
</dbReference>
<keyword evidence="5" id="KW-0496">Mitochondrion</keyword>
<keyword evidence="9" id="KW-0175">Coiled coil</keyword>
<feature type="coiled-coil region" evidence="9">
    <location>
        <begin position="145"/>
        <end position="172"/>
    </location>
</feature>
<evidence type="ECO:0000256" key="6">
    <source>
        <dbReference type="ARBA" id="ARBA00023274"/>
    </source>
</evidence>
<dbReference type="GO" id="GO:0005763">
    <property type="term" value="C:mitochondrial small ribosomal subunit"/>
    <property type="evidence" value="ECO:0007669"/>
    <property type="project" value="InterPro"/>
</dbReference>
<evidence type="ECO:0000256" key="2">
    <source>
        <dbReference type="ARBA" id="ARBA00009672"/>
    </source>
</evidence>
<organism evidence="11 12">
    <name type="scientific">Caenorhabditis briggsae</name>
    <dbReference type="NCBI Taxonomy" id="6238"/>
    <lineage>
        <taxon>Eukaryota</taxon>
        <taxon>Metazoa</taxon>
        <taxon>Ecdysozoa</taxon>
        <taxon>Nematoda</taxon>
        <taxon>Chromadorea</taxon>
        <taxon>Rhabditida</taxon>
        <taxon>Rhabditina</taxon>
        <taxon>Rhabditomorpha</taxon>
        <taxon>Rhabditoidea</taxon>
        <taxon>Rhabditidae</taxon>
        <taxon>Peloderinae</taxon>
        <taxon>Caenorhabditis</taxon>
    </lineage>
</organism>
<evidence type="ECO:0000256" key="5">
    <source>
        <dbReference type="ARBA" id="ARBA00023128"/>
    </source>
</evidence>
<evidence type="ECO:0000256" key="10">
    <source>
        <dbReference type="SAM" id="MobiDB-lite"/>
    </source>
</evidence>
<evidence type="ECO:0000256" key="3">
    <source>
        <dbReference type="ARBA" id="ARBA00022946"/>
    </source>
</evidence>
<comment type="subcellular location">
    <subcellularLocation>
        <location evidence="1">Mitochondrion</location>
    </subcellularLocation>
</comment>
<dbReference type="PANTHER" id="PTHR21035:SF2">
    <property type="entry name" value="SMALL RIBOSOMAL SUBUNIT PROTEIN MS26"/>
    <property type="match status" value="1"/>
</dbReference>
<evidence type="ECO:0000256" key="1">
    <source>
        <dbReference type="ARBA" id="ARBA00004173"/>
    </source>
</evidence>
<name>A0AAE9DFA3_CAEBR</name>
<evidence type="ECO:0000256" key="9">
    <source>
        <dbReference type="SAM" id="Coils"/>
    </source>
</evidence>
<dbReference type="InterPro" id="IPR026140">
    <property type="entry name" value="Ribosomal_mS26"/>
</dbReference>
<feature type="compositionally biased region" description="Pro residues" evidence="10">
    <location>
        <begin position="252"/>
        <end position="261"/>
    </location>
</feature>
<gene>
    <name evidence="11" type="ORF">L3Y34_002569</name>
</gene>
<dbReference type="AlphaFoldDB" id="A0AAE9DFA3"/>
<evidence type="ECO:0000313" key="12">
    <source>
        <dbReference type="Proteomes" id="UP000827892"/>
    </source>
</evidence>
<keyword evidence="6" id="KW-0687">Ribonucleoprotein</keyword>
<proteinExistence type="inferred from homology"/>
<feature type="region of interest" description="Disordered" evidence="10">
    <location>
        <begin position="24"/>
        <end position="45"/>
    </location>
</feature>
<keyword evidence="3" id="KW-0809">Transit peptide</keyword>
<evidence type="ECO:0000256" key="8">
    <source>
        <dbReference type="ARBA" id="ARBA00035344"/>
    </source>
</evidence>
<protein>
    <recommendedName>
        <fullName evidence="7">Small ribosomal subunit protein mS26</fullName>
    </recommendedName>
    <alternativeName>
        <fullName evidence="8">28S ribosomal protein S26, mitochondrial</fullName>
    </alternativeName>
</protein>
<accession>A0AAE9DFA3</accession>
<dbReference type="Proteomes" id="UP000827892">
    <property type="component" value="Chromosome III"/>
</dbReference>
<dbReference type="EMBL" id="CP090893">
    <property type="protein sequence ID" value="ULU03071.1"/>
    <property type="molecule type" value="Genomic_DNA"/>
</dbReference>
<evidence type="ECO:0000256" key="4">
    <source>
        <dbReference type="ARBA" id="ARBA00022980"/>
    </source>
</evidence>
<evidence type="ECO:0000313" key="11">
    <source>
        <dbReference type="EMBL" id="ULU03071.1"/>
    </source>
</evidence>
<sequence>MLGTRLSTTGRCLLAATSHVEVSGGIQKRQMGRRQPKQGKPPILPPSKKVLYHVVHAPWQKPEDVEELLWRRHAYNNAVVSLREVFRAEIAQNASHGQGIEAMKEAEALEFDELILENQKRNETKRADRELRESEATKETKRVILDEIHVELEKRNLEKKAAEEEVKRAIERSSGFVNRENLEKKILEALETPTIYDFAIDRAGNKYFVPQPVKYQEGTPTRQKGRLKRLLVERTGRWSSRRIHHHHLPRPTSSPSPPSPSASPESSENGGYIVAFVVCCVL</sequence>
<keyword evidence="4" id="KW-0689">Ribosomal protein</keyword>
<comment type="similarity">
    <text evidence="2">Belongs to the mitochondrion-specific ribosomal protein mS26 family.</text>
</comment>